<evidence type="ECO:0000256" key="2">
    <source>
        <dbReference type="SAM" id="Phobius"/>
    </source>
</evidence>
<evidence type="ECO:0000256" key="1">
    <source>
        <dbReference type="SAM" id="Coils"/>
    </source>
</evidence>
<feature type="coiled-coil region" evidence="1">
    <location>
        <begin position="235"/>
        <end position="269"/>
    </location>
</feature>
<organism evidence="3 4">
    <name type="scientific">Streptomyces sp. 900105245</name>
    <dbReference type="NCBI Taxonomy" id="3154379"/>
    <lineage>
        <taxon>Bacteria</taxon>
        <taxon>Bacillati</taxon>
        <taxon>Actinomycetota</taxon>
        <taxon>Actinomycetes</taxon>
        <taxon>Kitasatosporales</taxon>
        <taxon>Streptomycetaceae</taxon>
        <taxon>Streptomyces</taxon>
    </lineage>
</organism>
<keyword evidence="2" id="KW-0472">Membrane</keyword>
<feature type="coiled-coil region" evidence="1">
    <location>
        <begin position="105"/>
        <end position="209"/>
    </location>
</feature>
<evidence type="ECO:0000313" key="4">
    <source>
        <dbReference type="Proteomes" id="UP001470023"/>
    </source>
</evidence>
<gene>
    <name evidence="3" type="ORF">ABT272_29885</name>
</gene>
<accession>A0ABV1UDX0</accession>
<proteinExistence type="predicted"/>
<protein>
    <submittedName>
        <fullName evidence="3">Uncharacterized protein</fullName>
    </submittedName>
</protein>
<keyword evidence="1" id="KW-0175">Coiled coil</keyword>
<dbReference type="Proteomes" id="UP001470023">
    <property type="component" value="Unassembled WGS sequence"/>
</dbReference>
<feature type="transmembrane region" description="Helical" evidence="2">
    <location>
        <begin position="306"/>
        <end position="327"/>
    </location>
</feature>
<keyword evidence="2" id="KW-0812">Transmembrane</keyword>
<feature type="transmembrane region" description="Helical" evidence="2">
    <location>
        <begin position="347"/>
        <end position="364"/>
    </location>
</feature>
<evidence type="ECO:0000313" key="3">
    <source>
        <dbReference type="EMBL" id="MER6431904.1"/>
    </source>
</evidence>
<keyword evidence="4" id="KW-1185">Reference proteome</keyword>
<reference evidence="3 4" key="1">
    <citation type="submission" date="2024-06" db="EMBL/GenBank/DDBJ databases">
        <title>The Natural Products Discovery Center: Release of the First 8490 Sequenced Strains for Exploring Actinobacteria Biosynthetic Diversity.</title>
        <authorList>
            <person name="Kalkreuter E."/>
            <person name="Kautsar S.A."/>
            <person name="Yang D."/>
            <person name="Bader C.D."/>
            <person name="Teijaro C.N."/>
            <person name="Fluegel L."/>
            <person name="Davis C.M."/>
            <person name="Simpson J.R."/>
            <person name="Lauterbach L."/>
            <person name="Steele A.D."/>
            <person name="Gui C."/>
            <person name="Meng S."/>
            <person name="Li G."/>
            <person name="Viehrig K."/>
            <person name="Ye F."/>
            <person name="Su P."/>
            <person name="Kiefer A.F."/>
            <person name="Nichols A."/>
            <person name="Cepeda A.J."/>
            <person name="Yan W."/>
            <person name="Fan B."/>
            <person name="Jiang Y."/>
            <person name="Adhikari A."/>
            <person name="Zheng C.-J."/>
            <person name="Schuster L."/>
            <person name="Cowan T.M."/>
            <person name="Smanski M.J."/>
            <person name="Chevrette M.G."/>
            <person name="De Carvalho L.P.S."/>
            <person name="Shen B."/>
        </authorList>
    </citation>
    <scope>NUCLEOTIDE SEQUENCE [LARGE SCALE GENOMIC DNA]</scope>
    <source>
        <strain evidence="3 4">NPDC001166</strain>
    </source>
</reference>
<keyword evidence="2" id="KW-1133">Transmembrane helix</keyword>
<dbReference type="Gene3D" id="1.20.5.1160">
    <property type="entry name" value="Vasodilator-stimulated phosphoprotein"/>
    <property type="match status" value="1"/>
</dbReference>
<dbReference type="RefSeq" id="WP_352064840.1">
    <property type="nucleotide sequence ID" value="NZ_JBEPAZ010000034.1"/>
</dbReference>
<name>A0ABV1UDX0_9ACTN</name>
<dbReference type="EMBL" id="JBEPAZ010000034">
    <property type="protein sequence ID" value="MER6431904.1"/>
    <property type="molecule type" value="Genomic_DNA"/>
</dbReference>
<comment type="caution">
    <text evidence="3">The sequence shown here is derived from an EMBL/GenBank/DDBJ whole genome shotgun (WGS) entry which is preliminary data.</text>
</comment>
<sequence length="386" mass="42018">MTAWSDHLKRIAQSAFGTQKAAAAPLGCSSQGQVSKILNAAEQKDNKTAAYKIPDREVVDRFLEAVEKEGYQEENLVATTRRLYMNALQVVDPVKYQKYTAGDDRARAERALEAVIEALRQENAELADRNERLAAENERHRSDAEAFQAHAVEREREKGLRAEAERKIAALTDQLAVEREERVSSAGTIRALREELEVVREGLAAEQQARADEQRGAGERLVEARARLEELAQGAEAGLTQRQALEETVRSLEAEVAQYRAEEERREREAAVLAEAVAVTDQALHSSLEAVQGRAASARESRKAPVTVLIIGLVVALLGGCSTALSMKGHSLAAHSSVIAAFDHSSTAAWGGLIAAFVGVLLSFGGTTELMDNGTDTKDMCMATWI</sequence>